<keyword evidence="1" id="KW-1133">Transmembrane helix</keyword>
<keyword evidence="3" id="KW-1185">Reference proteome</keyword>
<protein>
    <submittedName>
        <fullName evidence="2">Uncharacterized protein</fullName>
    </submittedName>
</protein>
<comment type="caution">
    <text evidence="2">The sequence shown here is derived from an EMBL/GenBank/DDBJ whole genome shotgun (WGS) entry which is preliminary data.</text>
</comment>
<sequence>MDLHATGLEQVLQRFMCKGCFMLIVFLLHYCSMRFHPVRRDRSFISRSHLLVSELQLLLVSDECAGTSHWDQQEAGSVAIGASYKFVGLTSGWEEERCQGTYGSLCGLVVYLGQEYRQEE</sequence>
<name>A0A9N7VRA8_PLEPL</name>
<evidence type="ECO:0000256" key="1">
    <source>
        <dbReference type="SAM" id="Phobius"/>
    </source>
</evidence>
<evidence type="ECO:0000313" key="2">
    <source>
        <dbReference type="EMBL" id="CAB1455748.1"/>
    </source>
</evidence>
<organism evidence="2 3">
    <name type="scientific">Pleuronectes platessa</name>
    <name type="common">European plaice</name>
    <dbReference type="NCBI Taxonomy" id="8262"/>
    <lineage>
        <taxon>Eukaryota</taxon>
        <taxon>Metazoa</taxon>
        <taxon>Chordata</taxon>
        <taxon>Craniata</taxon>
        <taxon>Vertebrata</taxon>
        <taxon>Euteleostomi</taxon>
        <taxon>Actinopterygii</taxon>
        <taxon>Neopterygii</taxon>
        <taxon>Teleostei</taxon>
        <taxon>Neoteleostei</taxon>
        <taxon>Acanthomorphata</taxon>
        <taxon>Carangaria</taxon>
        <taxon>Pleuronectiformes</taxon>
        <taxon>Pleuronectoidei</taxon>
        <taxon>Pleuronectidae</taxon>
        <taxon>Pleuronectes</taxon>
    </lineage>
</organism>
<accession>A0A9N7VRA8</accession>
<keyword evidence="1" id="KW-0812">Transmembrane</keyword>
<reference evidence="2" key="1">
    <citation type="submission" date="2020-03" db="EMBL/GenBank/DDBJ databases">
        <authorList>
            <person name="Weist P."/>
        </authorList>
    </citation>
    <scope>NUCLEOTIDE SEQUENCE</scope>
</reference>
<gene>
    <name evidence="2" type="ORF">PLEPLA_LOCUS43529</name>
</gene>
<proteinExistence type="predicted"/>
<dbReference type="Proteomes" id="UP001153269">
    <property type="component" value="Unassembled WGS sequence"/>
</dbReference>
<evidence type="ECO:0000313" key="3">
    <source>
        <dbReference type="Proteomes" id="UP001153269"/>
    </source>
</evidence>
<feature type="transmembrane region" description="Helical" evidence="1">
    <location>
        <begin position="12"/>
        <end position="32"/>
    </location>
</feature>
<keyword evidence="1" id="KW-0472">Membrane</keyword>
<dbReference type="AlphaFoldDB" id="A0A9N7VRA8"/>
<dbReference type="EMBL" id="CADEAL010004269">
    <property type="protein sequence ID" value="CAB1455748.1"/>
    <property type="molecule type" value="Genomic_DNA"/>
</dbReference>